<organism evidence="2 3">
    <name type="scientific">Paenibacillus whitsoniae</name>
    <dbReference type="NCBI Taxonomy" id="2496558"/>
    <lineage>
        <taxon>Bacteria</taxon>
        <taxon>Bacillati</taxon>
        <taxon>Bacillota</taxon>
        <taxon>Bacilli</taxon>
        <taxon>Bacillales</taxon>
        <taxon>Paenibacillaceae</taxon>
        <taxon>Paenibacillus</taxon>
    </lineage>
</organism>
<dbReference type="RefSeq" id="WP_126140638.1">
    <property type="nucleotide sequence ID" value="NZ_RXHU01000020.1"/>
</dbReference>
<feature type="signal peptide" evidence="1">
    <location>
        <begin position="1"/>
        <end position="21"/>
    </location>
</feature>
<dbReference type="OrthoDB" id="1739152at2"/>
<gene>
    <name evidence="2" type="ORF">EJQ19_07760</name>
</gene>
<evidence type="ECO:0000256" key="1">
    <source>
        <dbReference type="SAM" id="SignalP"/>
    </source>
</evidence>
<evidence type="ECO:0008006" key="4">
    <source>
        <dbReference type="Google" id="ProtNLM"/>
    </source>
</evidence>
<sequence length="160" mass="18180">MYKLLLLVLMTSLFMSLYALQTDEEVAMHALFQGKHALNDAVHAAAQMSDPDQLARGVHAIDEPRAQSAAMHYLQANLRLNGANDPLPGTFWRARVDVVLFKVVNHGETFPYTYRNEAYDYTVTLNRPGVIMFIRLAYPRTYAIMQPIMWTVKSSAEIVF</sequence>
<feature type="chain" id="PRO_5038596526" description="Peptidase M23" evidence="1">
    <location>
        <begin position="22"/>
        <end position="160"/>
    </location>
</feature>
<keyword evidence="3" id="KW-1185">Reference proteome</keyword>
<name>A0A3S0ID64_9BACL</name>
<dbReference type="EMBL" id="RXHU01000020">
    <property type="protein sequence ID" value="RTE10334.1"/>
    <property type="molecule type" value="Genomic_DNA"/>
</dbReference>
<comment type="caution">
    <text evidence="2">The sequence shown here is derived from an EMBL/GenBank/DDBJ whole genome shotgun (WGS) entry which is preliminary data.</text>
</comment>
<evidence type="ECO:0000313" key="3">
    <source>
        <dbReference type="Proteomes" id="UP000276128"/>
    </source>
</evidence>
<accession>A0A3S0ID64</accession>
<dbReference type="AlphaFoldDB" id="A0A3S0ID64"/>
<reference evidence="2 3" key="1">
    <citation type="submission" date="2018-12" db="EMBL/GenBank/DDBJ databases">
        <title>Bacillus ochoae sp. nov., Paenibacillus whitsoniae sp. nov., Paenibacillus spiritus sp. nov. Isolated from the Mars Exploration Rover during spacecraft assembly.</title>
        <authorList>
            <person name="Seuylemezian A."/>
            <person name="Vaishampayan P."/>
        </authorList>
    </citation>
    <scope>NUCLEOTIDE SEQUENCE [LARGE SCALE GENOMIC DNA]</scope>
    <source>
        <strain evidence="2 3">MER 54</strain>
    </source>
</reference>
<keyword evidence="1" id="KW-0732">Signal</keyword>
<proteinExistence type="predicted"/>
<protein>
    <recommendedName>
        <fullName evidence="4">Peptidase M23</fullName>
    </recommendedName>
</protein>
<dbReference type="Proteomes" id="UP000276128">
    <property type="component" value="Unassembled WGS sequence"/>
</dbReference>
<evidence type="ECO:0000313" key="2">
    <source>
        <dbReference type="EMBL" id="RTE10334.1"/>
    </source>
</evidence>